<dbReference type="RefSeq" id="WP_189538348.1">
    <property type="nucleotide sequence ID" value="NZ_BMSV01000025.1"/>
</dbReference>
<comment type="caution">
    <text evidence="1">The sequence shown here is derived from an EMBL/GenBank/DDBJ whole genome shotgun (WGS) entry which is preliminary data.</text>
</comment>
<dbReference type="AlphaFoldDB" id="A0A918B5U9"/>
<dbReference type="Proteomes" id="UP000654123">
    <property type="component" value="Unassembled WGS sequence"/>
</dbReference>
<reference evidence="1" key="1">
    <citation type="journal article" date="2014" name="Int. J. Syst. Evol. Microbiol.">
        <title>Complete genome sequence of Corynebacterium casei LMG S-19264T (=DSM 44701T), isolated from a smear-ripened cheese.</title>
        <authorList>
            <consortium name="US DOE Joint Genome Institute (JGI-PGF)"/>
            <person name="Walter F."/>
            <person name="Albersmeier A."/>
            <person name="Kalinowski J."/>
            <person name="Ruckert C."/>
        </authorList>
    </citation>
    <scope>NUCLEOTIDE SEQUENCE</scope>
    <source>
        <strain evidence="1">JCM 4335</strain>
    </source>
</reference>
<gene>
    <name evidence="1" type="ORF">GCM10010249_60610</name>
</gene>
<organism evidence="1 2">
    <name type="scientific">Streptomyces roseolilacinus</name>
    <dbReference type="NCBI Taxonomy" id="66904"/>
    <lineage>
        <taxon>Bacteria</taxon>
        <taxon>Bacillati</taxon>
        <taxon>Actinomycetota</taxon>
        <taxon>Actinomycetes</taxon>
        <taxon>Kitasatosporales</taxon>
        <taxon>Streptomycetaceae</taxon>
        <taxon>Streptomyces</taxon>
    </lineage>
</organism>
<evidence type="ECO:0000313" key="2">
    <source>
        <dbReference type="Proteomes" id="UP000654123"/>
    </source>
</evidence>
<keyword evidence="2" id="KW-1185">Reference proteome</keyword>
<name>A0A918B5U9_9ACTN</name>
<accession>A0A918B5U9</accession>
<evidence type="ECO:0000313" key="1">
    <source>
        <dbReference type="EMBL" id="GGQ34157.1"/>
    </source>
</evidence>
<protein>
    <submittedName>
        <fullName evidence="1">Uncharacterized protein</fullName>
    </submittedName>
</protein>
<reference evidence="1" key="2">
    <citation type="submission" date="2020-09" db="EMBL/GenBank/DDBJ databases">
        <authorList>
            <person name="Sun Q."/>
            <person name="Ohkuma M."/>
        </authorList>
    </citation>
    <scope>NUCLEOTIDE SEQUENCE</scope>
    <source>
        <strain evidence="1">JCM 4335</strain>
    </source>
</reference>
<sequence>MSASDDVVATWSEHSEIGHHYEDLLADGQVISWTEPPFGETLYPGDDDPDYNPICDCLGQWPRQFCMECACYAACGQCTGPHVWPPLQTCPVTADFDRLPLKLGRQSTMLRRRSWTGTGLVISVAWLKRVAGGKLCPTAVIPVLRLVLAMMLLRIRHLKIRQTPTTPLLPPQRLHPHGRRSAE</sequence>
<dbReference type="EMBL" id="BMSV01000025">
    <property type="protein sequence ID" value="GGQ34157.1"/>
    <property type="molecule type" value="Genomic_DNA"/>
</dbReference>
<proteinExistence type="predicted"/>